<dbReference type="AlphaFoldDB" id="A0A397H2I5"/>
<dbReference type="Proteomes" id="UP000266861">
    <property type="component" value="Unassembled WGS sequence"/>
</dbReference>
<proteinExistence type="predicted"/>
<keyword evidence="3" id="KW-1185">Reference proteome</keyword>
<dbReference type="OrthoDB" id="10518661at2759"/>
<protein>
    <submittedName>
        <fullName evidence="2">Uncharacterized protein</fullName>
    </submittedName>
</protein>
<accession>A0A397H2I5</accession>
<organism evidence="2 3">
    <name type="scientific">Diversispora epigaea</name>
    <dbReference type="NCBI Taxonomy" id="1348612"/>
    <lineage>
        <taxon>Eukaryota</taxon>
        <taxon>Fungi</taxon>
        <taxon>Fungi incertae sedis</taxon>
        <taxon>Mucoromycota</taxon>
        <taxon>Glomeromycotina</taxon>
        <taxon>Glomeromycetes</taxon>
        <taxon>Diversisporales</taxon>
        <taxon>Diversisporaceae</taxon>
        <taxon>Diversispora</taxon>
    </lineage>
</organism>
<dbReference type="EMBL" id="PQFF01000364">
    <property type="protein sequence ID" value="RHZ55856.1"/>
    <property type="molecule type" value="Genomic_DNA"/>
</dbReference>
<reference evidence="2 3" key="1">
    <citation type="submission" date="2018-08" db="EMBL/GenBank/DDBJ databases">
        <title>Genome and evolution of the arbuscular mycorrhizal fungus Diversispora epigaea (formerly Glomus versiforme) and its bacterial endosymbionts.</title>
        <authorList>
            <person name="Sun X."/>
            <person name="Fei Z."/>
            <person name="Harrison M."/>
        </authorList>
    </citation>
    <scope>NUCLEOTIDE SEQUENCE [LARGE SCALE GENOMIC DNA]</scope>
    <source>
        <strain evidence="2 3">IT104</strain>
    </source>
</reference>
<comment type="caution">
    <text evidence="2">The sequence shown here is derived from an EMBL/GenBank/DDBJ whole genome shotgun (WGS) entry which is preliminary data.</text>
</comment>
<name>A0A397H2I5_9GLOM</name>
<evidence type="ECO:0000256" key="1">
    <source>
        <dbReference type="SAM" id="MobiDB-lite"/>
    </source>
</evidence>
<evidence type="ECO:0000313" key="3">
    <source>
        <dbReference type="Proteomes" id="UP000266861"/>
    </source>
</evidence>
<gene>
    <name evidence="2" type="ORF">Glove_410g58</name>
</gene>
<evidence type="ECO:0000313" key="2">
    <source>
        <dbReference type="EMBL" id="RHZ55856.1"/>
    </source>
</evidence>
<sequence length="310" mass="37588">MVVNYNLPKLLSNVRFELTLKIILKKLNYDITFEKLVKVNTLIDTQCEIFVEIMIYCGEEIFVDQEKTQKIDWCTTFKTLHSSKITNDKTNREDQIKRSFAMKLLNEELPVMTRRFQHQPHIYKDPKCVLCGRYEENNLHVFECKRNNNDPEYKPMIKHYEKLIEYLTDKTYEKTKDISRKTINTILKSISELYLWNIDDQDQRTFHHVNLYDVIRGLIPHSLINKRKDKNNNNNNNNNINREEDNIDTELTKEINRNRDSQIIAREEKKEIERETKKIIERYTVHNLETWIEYGSYYNTNYCYRYLDFI</sequence>
<feature type="region of interest" description="Disordered" evidence="1">
    <location>
        <begin position="226"/>
        <end position="245"/>
    </location>
</feature>